<dbReference type="KEGG" id="vg:65115442"/>
<reference evidence="1" key="1">
    <citation type="submission" date="2018-07" db="EMBL/GenBank/DDBJ databases">
        <title>Complete genome sequence of the cyanophage S-PRM1 isolated from Singapore coastal waters.</title>
        <authorList>
            <person name="Chenard C."/>
            <person name="Kolundzija S."/>
            <person name="Lauro F.M."/>
        </authorList>
    </citation>
    <scope>NUCLEOTIDE SEQUENCE [LARGE SCALE GENOMIC DNA]</scope>
</reference>
<dbReference type="GeneID" id="65115442"/>
<accession>A0A346FKH7</accession>
<dbReference type="Pfam" id="PF23837">
    <property type="entry name" value="DUF7207"/>
    <property type="match status" value="1"/>
</dbReference>
<keyword evidence="2" id="KW-1185">Reference proteome</keyword>
<organism evidence="1">
    <name type="scientific">Synechococcus virus S-PRM1</name>
    <dbReference type="NCBI Taxonomy" id="2100130"/>
    <lineage>
        <taxon>Viruses</taxon>
        <taxon>Duplodnaviria</taxon>
        <taxon>Heunggongvirae</taxon>
        <taxon>Uroviricota</taxon>
        <taxon>Caudoviricetes</taxon>
        <taxon>Pantevenvirales</taxon>
        <taxon>Kyanoviridae</taxon>
        <taxon>Makelovirus</taxon>
        <taxon>Makelovirus prm1</taxon>
    </lineage>
</organism>
<dbReference type="InterPro" id="IPR055631">
    <property type="entry name" value="DUF7207"/>
</dbReference>
<protein>
    <submittedName>
        <fullName evidence="1">Uncharacterized protein</fullName>
    </submittedName>
</protein>
<dbReference type="RefSeq" id="YP_010097775.1">
    <property type="nucleotide sequence ID" value="NC_055761.1"/>
</dbReference>
<dbReference type="EMBL" id="MH629685">
    <property type="protein sequence ID" value="AXN58482.1"/>
    <property type="molecule type" value="Genomic_DNA"/>
</dbReference>
<name>A0A346FKH7_9CAUD</name>
<dbReference type="Proteomes" id="UP000259950">
    <property type="component" value="Segment"/>
</dbReference>
<proteinExistence type="predicted"/>
<evidence type="ECO:0000313" key="2">
    <source>
        <dbReference type="Proteomes" id="UP000259950"/>
    </source>
</evidence>
<evidence type="ECO:0000313" key="1">
    <source>
        <dbReference type="EMBL" id="AXN58482.1"/>
    </source>
</evidence>
<sequence length="123" mass="14755">MQFHELNEDNYMMFAIRNYDNPQAITSEDFYDDLKRFKYIKRLLRRYKKTGVLKTHLLLNHFISVYNVFGDAATPLLFYKIDKDLWSSMKSFVIYLGRLPEYPKTTLHNVLVDLDVYKSLTEV</sequence>